<proteinExistence type="inferred from homology"/>
<dbReference type="PANTHER" id="PTHR30258">
    <property type="entry name" value="TYPE II SECRETION SYSTEM PROTEIN GSPE-RELATED"/>
    <property type="match status" value="1"/>
</dbReference>
<dbReference type="Gene3D" id="3.30.450.90">
    <property type="match status" value="1"/>
</dbReference>
<dbReference type="InterPro" id="IPR027417">
    <property type="entry name" value="P-loop_NTPase"/>
</dbReference>
<dbReference type="PROSITE" id="PS00662">
    <property type="entry name" value="T2SP_E"/>
    <property type="match status" value="1"/>
</dbReference>
<organism evidence="5 6">
    <name type="scientific">Janthinobacterium agaricidamnosum NBRC 102515 = DSM 9628</name>
    <dbReference type="NCBI Taxonomy" id="1349767"/>
    <lineage>
        <taxon>Bacteria</taxon>
        <taxon>Pseudomonadati</taxon>
        <taxon>Pseudomonadota</taxon>
        <taxon>Betaproteobacteria</taxon>
        <taxon>Burkholderiales</taxon>
        <taxon>Oxalobacteraceae</taxon>
        <taxon>Janthinobacterium</taxon>
    </lineage>
</organism>
<reference evidence="5 6" key="1">
    <citation type="journal article" date="2015" name="Genome Announc.">
        <title>Genome Sequence of Mushroom Soft-Rot Pathogen Janthinobacterium agaricidamnosum.</title>
        <authorList>
            <person name="Graupner K."/>
            <person name="Lackner G."/>
            <person name="Hertweck C."/>
        </authorList>
    </citation>
    <scope>NUCLEOTIDE SEQUENCE [LARGE SCALE GENOMIC DNA]</scope>
    <source>
        <strain evidence="6">NBRC 102515 / DSM 9628</strain>
    </source>
</reference>
<evidence type="ECO:0000259" key="4">
    <source>
        <dbReference type="PROSITE" id="PS00662"/>
    </source>
</evidence>
<accession>W0V3R7</accession>
<dbReference type="eggNOG" id="COG2804">
    <property type="taxonomic scope" value="Bacteria"/>
</dbReference>
<evidence type="ECO:0000313" key="6">
    <source>
        <dbReference type="Proteomes" id="UP000027604"/>
    </source>
</evidence>
<dbReference type="Pfam" id="PF00437">
    <property type="entry name" value="T2SSE"/>
    <property type="match status" value="1"/>
</dbReference>
<dbReference type="SUPFAM" id="SSF52540">
    <property type="entry name" value="P-loop containing nucleoside triphosphate hydrolases"/>
    <property type="match status" value="1"/>
</dbReference>
<gene>
    <name evidence="5" type="ORF">GJA_1330</name>
</gene>
<comment type="similarity">
    <text evidence="1">Belongs to the GSP E family.</text>
</comment>
<dbReference type="GO" id="GO:0005886">
    <property type="term" value="C:plasma membrane"/>
    <property type="evidence" value="ECO:0007669"/>
    <property type="project" value="TreeGrafter"/>
</dbReference>
<dbReference type="PANTHER" id="PTHR30258:SF1">
    <property type="entry name" value="PROTEIN TRANSPORT PROTEIN HOFB HOMOLOG"/>
    <property type="match status" value="1"/>
</dbReference>
<keyword evidence="6" id="KW-1185">Reference proteome</keyword>
<dbReference type="STRING" id="1349767.GJA_1330"/>
<dbReference type="GO" id="GO:0005524">
    <property type="term" value="F:ATP binding"/>
    <property type="evidence" value="ECO:0007669"/>
    <property type="project" value="UniProtKB-KW"/>
</dbReference>
<dbReference type="InterPro" id="IPR037257">
    <property type="entry name" value="T2SS_E_N_sf"/>
</dbReference>
<dbReference type="Proteomes" id="UP000027604">
    <property type="component" value="Chromosome I"/>
</dbReference>
<evidence type="ECO:0000256" key="3">
    <source>
        <dbReference type="ARBA" id="ARBA00022840"/>
    </source>
</evidence>
<dbReference type="SUPFAM" id="SSF160246">
    <property type="entry name" value="EspE N-terminal domain-like"/>
    <property type="match status" value="1"/>
</dbReference>
<dbReference type="InterPro" id="IPR007831">
    <property type="entry name" value="T2SS_GspE_N"/>
</dbReference>
<dbReference type="RefSeq" id="WP_051780371.1">
    <property type="nucleotide sequence ID" value="NZ_BCTH01000120.1"/>
</dbReference>
<evidence type="ECO:0000256" key="1">
    <source>
        <dbReference type="ARBA" id="ARBA00006611"/>
    </source>
</evidence>
<protein>
    <submittedName>
        <fullName evidence="5">Type II/IV secretion system family protein</fullName>
    </submittedName>
</protein>
<dbReference type="KEGG" id="jag:GJA_1330"/>
<evidence type="ECO:0000313" key="5">
    <source>
        <dbReference type="EMBL" id="CDG81983.1"/>
    </source>
</evidence>
<evidence type="ECO:0000256" key="2">
    <source>
        <dbReference type="ARBA" id="ARBA00022741"/>
    </source>
</evidence>
<dbReference type="OrthoDB" id="5790493at2"/>
<dbReference type="Gene3D" id="3.40.50.300">
    <property type="entry name" value="P-loop containing nucleotide triphosphate hydrolases"/>
    <property type="match status" value="1"/>
</dbReference>
<keyword evidence="2" id="KW-0547">Nucleotide-binding</keyword>
<feature type="domain" description="Bacterial type II secretion system protein E" evidence="4">
    <location>
        <begin position="378"/>
        <end position="392"/>
    </location>
</feature>
<dbReference type="AlphaFoldDB" id="W0V3R7"/>
<keyword evidence="3" id="KW-0067">ATP-binding</keyword>
<sequence length="561" mass="61164">MSSDLSATPLTSLMAQARTRAAQSGVPLVAELAALAGCASEDIGRLSEAELGVSYFTQQALVRQAPEFLQVSFTDCVKRGIYPLNQGSGTCFVVADPWDDHALQWLANRIGHYPVLAWGTRPEILAALEYAQQRIKASSELPSSAAQAQALGSDAAVKVISIETIERSSSQVVRFVDAAIYDAWKAGASDIHFECGRDGVRVKLRLDGVLVPASELADRVLAEEVISRIKVLAQLDIAERRIPQDGRFQIRLGERELDFRVSIMPSIFGEDAVVRLLDKSQLRGDAQVISLASLGLDEDAIGRIRRLAKKPHGMLLVTGPTGSGKTTTLYAALTEIQTGQEKIITIEDPVEYELPGVLQIPVNEKKGLTFSQGLRSILRHDPDKILVGEIRDAETAEIAVQAALTGHLVFTTVHANSVFDVISRFAHMDIDLYSLMSALNGVVAQRLIRRNCPLCVEEVEVPQELIGRMKQANMDTARVHVARGRGCEHCRNTGYKGRHAIAEVLPFDDTLRTMILNRADVAEIKNHALSMGVRPLGVRALDLVATGATTLEEIDRVVAYD</sequence>
<dbReference type="Pfam" id="PF05157">
    <property type="entry name" value="MshEN"/>
    <property type="match status" value="1"/>
</dbReference>
<dbReference type="HOGENOM" id="CLU_013446_10_1_4"/>
<name>W0V3R7_9BURK</name>
<dbReference type="GO" id="GO:0016887">
    <property type="term" value="F:ATP hydrolysis activity"/>
    <property type="evidence" value="ECO:0007669"/>
    <property type="project" value="TreeGrafter"/>
</dbReference>
<dbReference type="InterPro" id="IPR001482">
    <property type="entry name" value="T2SS/T4SS_dom"/>
</dbReference>
<dbReference type="EMBL" id="HG322949">
    <property type="protein sequence ID" value="CDG81983.1"/>
    <property type="molecule type" value="Genomic_DNA"/>
</dbReference>
<dbReference type="CDD" id="cd01129">
    <property type="entry name" value="PulE-GspE-like"/>
    <property type="match status" value="1"/>
</dbReference>
<dbReference type="PATRIC" id="fig|1349767.4.peg.3040"/>